<accession>A0ABV5F0U7</accession>
<comment type="caution">
    <text evidence="1">The sequence shown here is derived from an EMBL/GenBank/DDBJ whole genome shotgun (WGS) entry which is preliminary data.</text>
</comment>
<reference evidence="1 2" key="1">
    <citation type="submission" date="2024-09" db="EMBL/GenBank/DDBJ databases">
        <authorList>
            <person name="Sun Q."/>
            <person name="Mori K."/>
        </authorList>
    </citation>
    <scope>NUCLEOTIDE SEQUENCE [LARGE SCALE GENOMIC DNA]</scope>
    <source>
        <strain evidence="1 2">CECT 8286</strain>
    </source>
</reference>
<dbReference type="EMBL" id="JBHMEZ010000009">
    <property type="protein sequence ID" value="MFB9053070.1"/>
    <property type="molecule type" value="Genomic_DNA"/>
</dbReference>
<evidence type="ECO:0000313" key="1">
    <source>
        <dbReference type="EMBL" id="MFB9053070.1"/>
    </source>
</evidence>
<protein>
    <recommendedName>
        <fullName evidence="3">DUF4304 domain-containing protein</fullName>
    </recommendedName>
</protein>
<gene>
    <name evidence="1" type="ORF">ACFFVB_08245</name>
</gene>
<keyword evidence="2" id="KW-1185">Reference proteome</keyword>
<name>A0ABV5F0U7_9FLAO</name>
<evidence type="ECO:0000313" key="2">
    <source>
        <dbReference type="Proteomes" id="UP001589605"/>
    </source>
</evidence>
<dbReference type="RefSeq" id="WP_382382253.1">
    <property type="nucleotide sequence ID" value="NZ_JBHMEZ010000009.1"/>
</dbReference>
<sequence>MTWKKFRIFRKTDEQSFNCESKISKFEKIKVFKSLPKEEWKPAFNALNEIIGANLKEYGFKKKGRKHYRLTNDLLEIIDVDNRGSWSGTKDTIEIRIGLVPYCWEGLTKEYYLVGSKKIEEIDKTIRKHFRISQEYLLLADYLSERIIRNVLPYFEKYNSTKKITNQPYIFPYQASHLTFDTYNGHLLILFAEIKQHKVNKSIEILDKLIEVSMRFENELELKKWTKIKTLIENNDWNSIDKILTKNELIELNKLKIKPLTNKVT</sequence>
<proteinExistence type="predicted"/>
<dbReference type="Proteomes" id="UP001589605">
    <property type="component" value="Unassembled WGS sequence"/>
</dbReference>
<organism evidence="1 2">
    <name type="scientific">Formosa undariae</name>
    <dbReference type="NCBI Taxonomy" id="1325436"/>
    <lineage>
        <taxon>Bacteria</taxon>
        <taxon>Pseudomonadati</taxon>
        <taxon>Bacteroidota</taxon>
        <taxon>Flavobacteriia</taxon>
        <taxon>Flavobacteriales</taxon>
        <taxon>Flavobacteriaceae</taxon>
        <taxon>Formosa</taxon>
    </lineage>
</organism>
<evidence type="ECO:0008006" key="3">
    <source>
        <dbReference type="Google" id="ProtNLM"/>
    </source>
</evidence>